<feature type="transmembrane region" description="Helical" evidence="1">
    <location>
        <begin position="12"/>
        <end position="35"/>
    </location>
</feature>
<dbReference type="STRING" id="906968.Trebr_1319"/>
<name>F4LMJ9_TREBD</name>
<keyword evidence="1" id="KW-1133">Transmembrane helix</keyword>
<dbReference type="RefSeq" id="WP_013758453.1">
    <property type="nucleotide sequence ID" value="NC_015500.1"/>
</dbReference>
<evidence type="ECO:0000313" key="2">
    <source>
        <dbReference type="EMBL" id="AEE16746.1"/>
    </source>
</evidence>
<protein>
    <submittedName>
        <fullName evidence="2">Uncharacterized protein</fullName>
    </submittedName>
</protein>
<dbReference type="Proteomes" id="UP000006546">
    <property type="component" value="Chromosome"/>
</dbReference>
<sequence length="67" mass="7260">MRTSYLGNDDGGAYALTLGLLFVISFVLIGASVYLEKSLDAARKEQQAVFAQLESANTSIVTHYESD</sequence>
<keyword evidence="1" id="KW-0812">Transmembrane</keyword>
<keyword evidence="3" id="KW-1185">Reference proteome</keyword>
<dbReference type="HOGENOM" id="CLU_2811171_0_0_12"/>
<accession>F4LMJ9</accession>
<dbReference type="AlphaFoldDB" id="F4LMJ9"/>
<dbReference type="EMBL" id="CP002696">
    <property type="protein sequence ID" value="AEE16746.1"/>
    <property type="molecule type" value="Genomic_DNA"/>
</dbReference>
<proteinExistence type="predicted"/>
<organism evidence="2 3">
    <name type="scientific">Treponema brennaborense (strain DSM 12168 / CIP 105900 / DD5/3)</name>
    <dbReference type="NCBI Taxonomy" id="906968"/>
    <lineage>
        <taxon>Bacteria</taxon>
        <taxon>Pseudomonadati</taxon>
        <taxon>Spirochaetota</taxon>
        <taxon>Spirochaetia</taxon>
        <taxon>Spirochaetales</taxon>
        <taxon>Treponemataceae</taxon>
        <taxon>Treponema</taxon>
    </lineage>
</organism>
<reference evidence="3" key="1">
    <citation type="submission" date="2011-04" db="EMBL/GenBank/DDBJ databases">
        <title>The complete genome of Treponema brennaborense DSM 12168.</title>
        <authorList>
            <person name="Lucas S."/>
            <person name="Han J."/>
            <person name="Lapidus A."/>
            <person name="Bruce D."/>
            <person name="Goodwin L."/>
            <person name="Pitluck S."/>
            <person name="Peters L."/>
            <person name="Kyrpides N."/>
            <person name="Mavromatis K."/>
            <person name="Ivanova N."/>
            <person name="Mikhailova N."/>
            <person name="Pagani I."/>
            <person name="Teshima H."/>
            <person name="Detter J.C."/>
            <person name="Tapia R."/>
            <person name="Han C."/>
            <person name="Land M."/>
            <person name="Hauser L."/>
            <person name="Markowitz V."/>
            <person name="Cheng J.-F."/>
            <person name="Hugenholtz P."/>
            <person name="Woyke T."/>
            <person name="Wu D."/>
            <person name="Gronow S."/>
            <person name="Wellnitz S."/>
            <person name="Brambilla E."/>
            <person name="Klenk H.-P."/>
            <person name="Eisen J.A."/>
        </authorList>
    </citation>
    <scope>NUCLEOTIDE SEQUENCE [LARGE SCALE GENOMIC DNA]</scope>
    <source>
        <strain evidence="3">DSM 12168 / CIP 105900 / DD5/3</strain>
    </source>
</reference>
<evidence type="ECO:0000256" key="1">
    <source>
        <dbReference type="SAM" id="Phobius"/>
    </source>
</evidence>
<dbReference type="KEGG" id="tbe:Trebr_1319"/>
<gene>
    <name evidence="2" type="ordered locus">Trebr_1319</name>
</gene>
<keyword evidence="1" id="KW-0472">Membrane</keyword>
<evidence type="ECO:0000313" key="3">
    <source>
        <dbReference type="Proteomes" id="UP000006546"/>
    </source>
</evidence>